<name>A0ACC1QCB5_9HYPO</name>
<gene>
    <name evidence="1" type="ORF">NLG97_g10741</name>
</gene>
<evidence type="ECO:0000313" key="1">
    <source>
        <dbReference type="EMBL" id="KAJ3472751.1"/>
    </source>
</evidence>
<accession>A0ACC1QCB5</accession>
<reference evidence="1" key="1">
    <citation type="submission" date="2022-07" db="EMBL/GenBank/DDBJ databases">
        <title>Genome Sequence of Lecanicillium saksenae.</title>
        <authorList>
            <person name="Buettner E."/>
        </authorList>
    </citation>
    <scope>NUCLEOTIDE SEQUENCE</scope>
    <source>
        <strain evidence="1">VT-O1</strain>
    </source>
</reference>
<evidence type="ECO:0000313" key="2">
    <source>
        <dbReference type="Proteomes" id="UP001148737"/>
    </source>
</evidence>
<proteinExistence type="predicted"/>
<protein>
    <submittedName>
        <fullName evidence="1">Uncharacterized protein</fullName>
    </submittedName>
</protein>
<organism evidence="1 2">
    <name type="scientific">Lecanicillium saksenae</name>
    <dbReference type="NCBI Taxonomy" id="468837"/>
    <lineage>
        <taxon>Eukaryota</taxon>
        <taxon>Fungi</taxon>
        <taxon>Dikarya</taxon>
        <taxon>Ascomycota</taxon>
        <taxon>Pezizomycotina</taxon>
        <taxon>Sordariomycetes</taxon>
        <taxon>Hypocreomycetidae</taxon>
        <taxon>Hypocreales</taxon>
        <taxon>Cordycipitaceae</taxon>
        <taxon>Lecanicillium</taxon>
    </lineage>
</organism>
<comment type="caution">
    <text evidence="1">The sequence shown here is derived from an EMBL/GenBank/DDBJ whole genome shotgun (WGS) entry which is preliminary data.</text>
</comment>
<dbReference type="Proteomes" id="UP001148737">
    <property type="component" value="Unassembled WGS sequence"/>
</dbReference>
<keyword evidence="2" id="KW-1185">Reference proteome</keyword>
<dbReference type="EMBL" id="JANAKD010002881">
    <property type="protein sequence ID" value="KAJ3472751.1"/>
    <property type="molecule type" value="Genomic_DNA"/>
</dbReference>
<sequence length="281" mass="30034">MCRDPSSTLRISQPSPTGLTDLDDFGAEGDGRSILDFGKAKPGEEADVPTIVLSIPISTGETNKYVNFLRLAEDRYGWDALHPRLAANRDRKARIAAAAANLEKIESGRESGDEMSVDLSDGEGSNPEVAGASGTDNQPKQPKKKRNFKEDQYDVDDDFVDDSELLWEAQAAASRDGFFVYSGPLVPEVEKPAAGTEGPVRRGRGGRGSRGGRGGSTRGTGTGRGGGPGSRGGIVRKPRITKAERLLREKEKAERESMAQVPKTPTSNYVVPNPAPIQLGV</sequence>